<evidence type="ECO:0000259" key="4">
    <source>
        <dbReference type="Pfam" id="PF13649"/>
    </source>
</evidence>
<evidence type="ECO:0000313" key="5">
    <source>
        <dbReference type="EMBL" id="GGK28372.1"/>
    </source>
</evidence>
<name>A0ABQ2EYG1_9DEIO</name>
<dbReference type="EMBL" id="BMPP01000008">
    <property type="protein sequence ID" value="GGK28372.1"/>
    <property type="molecule type" value="Genomic_DNA"/>
</dbReference>
<keyword evidence="6" id="KW-1185">Reference proteome</keyword>
<protein>
    <recommendedName>
        <fullName evidence="4">Methyltransferase domain-containing protein</fullName>
    </recommendedName>
</protein>
<accession>A0ABQ2EYG1</accession>
<dbReference type="RefSeq" id="WP_189008388.1">
    <property type="nucleotide sequence ID" value="NZ_BMPP01000008.1"/>
</dbReference>
<reference evidence="6" key="1">
    <citation type="journal article" date="2019" name="Int. J. Syst. Evol. Microbiol.">
        <title>The Global Catalogue of Microorganisms (GCM) 10K type strain sequencing project: providing services to taxonomists for standard genome sequencing and annotation.</title>
        <authorList>
            <consortium name="The Broad Institute Genomics Platform"/>
            <consortium name="The Broad Institute Genome Sequencing Center for Infectious Disease"/>
            <person name="Wu L."/>
            <person name="Ma J."/>
        </authorList>
    </citation>
    <scope>NUCLEOTIDE SEQUENCE [LARGE SCALE GENOMIC DNA]</scope>
    <source>
        <strain evidence="6">JCM 30331</strain>
    </source>
</reference>
<dbReference type="Gene3D" id="3.40.50.150">
    <property type="entry name" value="Vaccinia Virus protein VP39"/>
    <property type="match status" value="1"/>
</dbReference>
<proteinExistence type="predicted"/>
<organism evidence="5 6">
    <name type="scientific">Deinococcus malanensis</name>
    <dbReference type="NCBI Taxonomy" id="1706855"/>
    <lineage>
        <taxon>Bacteria</taxon>
        <taxon>Thermotogati</taxon>
        <taxon>Deinococcota</taxon>
        <taxon>Deinococci</taxon>
        <taxon>Deinococcales</taxon>
        <taxon>Deinococcaceae</taxon>
        <taxon>Deinococcus</taxon>
    </lineage>
</organism>
<dbReference type="Proteomes" id="UP000647587">
    <property type="component" value="Unassembled WGS sequence"/>
</dbReference>
<keyword evidence="2" id="KW-0808">Transferase</keyword>
<keyword evidence="1" id="KW-0489">Methyltransferase</keyword>
<sequence>MKLDFSRRAAGLHERMDEPDCDPQKLRHTYAQFGIINILVSGWRRIYTRHLRPGLSPAVPRTLLDIGCGGGDVPLRLARWAKRDGLMLRITAIDADSRAIAYASARPAPAQVQFRQALSSDLVWEGQQFDFITSNHLLHHLTAEELTTVLQDSEQLCRGLVIHNDIERSALAYAAFRAGTARFFPGSFIHEDGLLSIRRSYTHTELSALAPPGWVARRQFPFRNLLTYRSRPHA</sequence>
<dbReference type="PANTHER" id="PTHR43464:SF19">
    <property type="entry name" value="UBIQUINONE BIOSYNTHESIS O-METHYLTRANSFERASE, MITOCHONDRIAL"/>
    <property type="match status" value="1"/>
</dbReference>
<comment type="caution">
    <text evidence="5">The sequence shown here is derived from an EMBL/GenBank/DDBJ whole genome shotgun (WGS) entry which is preliminary data.</text>
</comment>
<feature type="domain" description="Methyltransferase" evidence="4">
    <location>
        <begin position="64"/>
        <end position="156"/>
    </location>
</feature>
<dbReference type="CDD" id="cd02440">
    <property type="entry name" value="AdoMet_MTases"/>
    <property type="match status" value="1"/>
</dbReference>
<evidence type="ECO:0000313" key="6">
    <source>
        <dbReference type="Proteomes" id="UP000647587"/>
    </source>
</evidence>
<dbReference type="InterPro" id="IPR041698">
    <property type="entry name" value="Methyltransf_25"/>
</dbReference>
<dbReference type="NCBIfam" id="NF004851">
    <property type="entry name" value="PRK06202.1"/>
    <property type="match status" value="1"/>
</dbReference>
<gene>
    <name evidence="5" type="ORF">GCM10008955_22680</name>
</gene>
<dbReference type="Pfam" id="PF13649">
    <property type="entry name" value="Methyltransf_25"/>
    <property type="match status" value="1"/>
</dbReference>
<evidence type="ECO:0000256" key="2">
    <source>
        <dbReference type="ARBA" id="ARBA00022679"/>
    </source>
</evidence>
<dbReference type="InterPro" id="IPR029063">
    <property type="entry name" value="SAM-dependent_MTases_sf"/>
</dbReference>
<evidence type="ECO:0000256" key="3">
    <source>
        <dbReference type="ARBA" id="ARBA00022691"/>
    </source>
</evidence>
<evidence type="ECO:0000256" key="1">
    <source>
        <dbReference type="ARBA" id="ARBA00022603"/>
    </source>
</evidence>
<dbReference type="PANTHER" id="PTHR43464">
    <property type="entry name" value="METHYLTRANSFERASE"/>
    <property type="match status" value="1"/>
</dbReference>
<dbReference type="SUPFAM" id="SSF53335">
    <property type="entry name" value="S-adenosyl-L-methionine-dependent methyltransferases"/>
    <property type="match status" value="1"/>
</dbReference>
<keyword evidence="3" id="KW-0949">S-adenosyl-L-methionine</keyword>